<evidence type="ECO:0000313" key="2">
    <source>
        <dbReference type="EMBL" id="BDU50358.1"/>
    </source>
</evidence>
<dbReference type="AlphaFoldDB" id="A0AAU9D721"/>
<evidence type="ECO:0000256" key="1">
    <source>
        <dbReference type="SAM" id="MobiDB-lite"/>
    </source>
</evidence>
<organism evidence="2 3">
    <name type="scientific">Haliovirga abyssi</name>
    <dbReference type="NCBI Taxonomy" id="2996794"/>
    <lineage>
        <taxon>Bacteria</taxon>
        <taxon>Fusobacteriati</taxon>
        <taxon>Fusobacteriota</taxon>
        <taxon>Fusobacteriia</taxon>
        <taxon>Fusobacteriales</taxon>
        <taxon>Haliovirgaceae</taxon>
        <taxon>Haliovirga</taxon>
    </lineage>
</organism>
<dbReference type="InterPro" id="IPR035205">
    <property type="entry name" value="DUF5320"/>
</dbReference>
<proteinExistence type="predicted"/>
<gene>
    <name evidence="2" type="ORF">HLVA_09270</name>
</gene>
<evidence type="ECO:0000313" key="3">
    <source>
        <dbReference type="Proteomes" id="UP001321582"/>
    </source>
</evidence>
<feature type="region of interest" description="Disordered" evidence="1">
    <location>
        <begin position="1"/>
        <end position="23"/>
    </location>
</feature>
<sequence length="115" mass="12271">MRGNRRGPLNEGPMTGRGLGLCSGSETTGYVKEGGRLGLGLGRRNGAGMVGGFGRRGGNVGAGRGFGFRGRGYGYENYSAPAINETEYLKEEEKVLRANLDAISKRLEELEKNSK</sequence>
<evidence type="ECO:0008006" key="4">
    <source>
        <dbReference type="Google" id="ProtNLM"/>
    </source>
</evidence>
<protein>
    <recommendedName>
        <fullName evidence="4">DUF5320 domain-containing protein</fullName>
    </recommendedName>
</protein>
<dbReference type="Pfam" id="PF17253">
    <property type="entry name" value="DUF5320"/>
    <property type="match status" value="1"/>
</dbReference>
<name>A0AAU9D721_9FUSO</name>
<reference evidence="2 3" key="1">
    <citation type="submission" date="2022-11" db="EMBL/GenBank/DDBJ databases">
        <title>Haliovirga abyssi gen. nov., sp. nov., a mesophilic fermentative bacterium isolated from the Iheya North hydrothermal field and the proposal of Haliovirgaceae fam. nov.</title>
        <authorList>
            <person name="Miyazaki U."/>
            <person name="Tame A."/>
            <person name="Miyazaki J."/>
            <person name="Takai K."/>
            <person name="Sawayama S."/>
            <person name="Kitajima M."/>
            <person name="Okamoto A."/>
            <person name="Nakagawa S."/>
        </authorList>
    </citation>
    <scope>NUCLEOTIDE SEQUENCE [LARGE SCALE GENOMIC DNA]</scope>
    <source>
        <strain evidence="2 3">IC12</strain>
    </source>
</reference>
<dbReference type="RefSeq" id="WP_307905290.1">
    <property type="nucleotide sequence ID" value="NZ_AP027059.1"/>
</dbReference>
<dbReference type="KEGG" id="haby:HLVA_09270"/>
<dbReference type="EMBL" id="AP027059">
    <property type="protein sequence ID" value="BDU50358.1"/>
    <property type="molecule type" value="Genomic_DNA"/>
</dbReference>
<keyword evidence="3" id="KW-1185">Reference proteome</keyword>
<accession>A0AAU9D721</accession>
<dbReference type="Proteomes" id="UP001321582">
    <property type="component" value="Chromosome"/>
</dbReference>